<accession>A0A067KCM2</accession>
<reference evidence="1 2" key="1">
    <citation type="journal article" date="2014" name="PLoS ONE">
        <title>Global Analysis of Gene Expression Profiles in Physic Nut (Jatropha curcas L.) Seedlings Exposed to Salt Stress.</title>
        <authorList>
            <person name="Zhang L."/>
            <person name="Zhang C."/>
            <person name="Wu P."/>
            <person name="Chen Y."/>
            <person name="Li M."/>
            <person name="Jiang H."/>
            <person name="Wu G."/>
        </authorList>
    </citation>
    <scope>NUCLEOTIDE SEQUENCE [LARGE SCALE GENOMIC DNA]</scope>
    <source>
        <strain evidence="2">cv. GZQX0401</strain>
        <tissue evidence="1">Young leaves</tissue>
    </source>
</reference>
<gene>
    <name evidence="1" type="ORF">JCGZ_19355</name>
</gene>
<evidence type="ECO:0000313" key="2">
    <source>
        <dbReference type="Proteomes" id="UP000027138"/>
    </source>
</evidence>
<protein>
    <submittedName>
        <fullName evidence="1">Uncharacterized protein</fullName>
    </submittedName>
</protein>
<dbReference type="AlphaFoldDB" id="A0A067KCM2"/>
<organism evidence="1 2">
    <name type="scientific">Jatropha curcas</name>
    <name type="common">Barbados nut</name>
    <dbReference type="NCBI Taxonomy" id="180498"/>
    <lineage>
        <taxon>Eukaryota</taxon>
        <taxon>Viridiplantae</taxon>
        <taxon>Streptophyta</taxon>
        <taxon>Embryophyta</taxon>
        <taxon>Tracheophyta</taxon>
        <taxon>Spermatophyta</taxon>
        <taxon>Magnoliopsida</taxon>
        <taxon>eudicotyledons</taxon>
        <taxon>Gunneridae</taxon>
        <taxon>Pentapetalae</taxon>
        <taxon>rosids</taxon>
        <taxon>fabids</taxon>
        <taxon>Malpighiales</taxon>
        <taxon>Euphorbiaceae</taxon>
        <taxon>Crotonoideae</taxon>
        <taxon>Jatropheae</taxon>
        <taxon>Jatropha</taxon>
    </lineage>
</organism>
<keyword evidence="2" id="KW-1185">Reference proteome</keyword>
<dbReference type="EMBL" id="KK914739">
    <property type="protein sequence ID" value="KDP29589.1"/>
    <property type="molecule type" value="Genomic_DNA"/>
</dbReference>
<proteinExistence type="predicted"/>
<name>A0A067KCM2_JATCU</name>
<sequence>MDIGRGVEDSAQGDGIEAFEDGVVVLTVMRPPLPPLLKGDARPKFKIVKGRFHPSSNASKAITRIFKLHLEKDG</sequence>
<dbReference type="Proteomes" id="UP000027138">
    <property type="component" value="Unassembled WGS sequence"/>
</dbReference>
<evidence type="ECO:0000313" key="1">
    <source>
        <dbReference type="EMBL" id="KDP29589.1"/>
    </source>
</evidence>